<dbReference type="FunFam" id="3.30.70.3030:FF:000004">
    <property type="entry name" value="U3 small nucleolar RNA-associated protein 22"/>
    <property type="match status" value="1"/>
</dbReference>
<dbReference type="OMA" id="NPHGGKE"/>
<dbReference type="Pfam" id="PF03813">
    <property type="entry name" value="Nrap"/>
    <property type="match status" value="1"/>
</dbReference>
<dbReference type="Pfam" id="PF17404">
    <property type="entry name" value="Nrap_D3"/>
    <property type="match status" value="1"/>
</dbReference>
<dbReference type="GO" id="GO:0006364">
    <property type="term" value="P:rRNA processing"/>
    <property type="evidence" value="ECO:0007669"/>
    <property type="project" value="UniProtKB-KW"/>
</dbReference>
<feature type="region of interest" description="Disordered" evidence="6">
    <location>
        <begin position="1"/>
        <end position="44"/>
    </location>
</feature>
<dbReference type="FunFam" id="1.10.1410.10:FF:000014">
    <property type="entry name" value="U3 small nucleolar RNA-associated protein 22"/>
    <property type="match status" value="1"/>
</dbReference>
<dbReference type="GO" id="GO:0006409">
    <property type="term" value="P:tRNA export from nucleus"/>
    <property type="evidence" value="ECO:0007669"/>
    <property type="project" value="TreeGrafter"/>
</dbReference>
<keyword evidence="3 5" id="KW-0694">RNA-binding</keyword>
<dbReference type="GO" id="GO:0034456">
    <property type="term" value="C:UTP-C complex"/>
    <property type="evidence" value="ECO:0007669"/>
    <property type="project" value="TreeGrafter"/>
</dbReference>
<dbReference type="Pfam" id="PF17403">
    <property type="entry name" value="Nrap_D2"/>
    <property type="match status" value="1"/>
</dbReference>
<dbReference type="InterPro" id="IPR035370">
    <property type="entry name" value="Nrap_D5"/>
</dbReference>
<feature type="domain" description="Nrap protein" evidence="12">
    <location>
        <begin position="968"/>
        <end position="1106"/>
    </location>
</feature>
<feature type="domain" description="Nrap protein" evidence="10">
    <location>
        <begin position="610"/>
        <end position="807"/>
    </location>
</feature>
<feature type="domain" description="Nrap protein" evidence="9">
    <location>
        <begin position="476"/>
        <end position="597"/>
    </location>
</feature>
<feature type="domain" description="Nrap protein" evidence="8">
    <location>
        <begin position="308"/>
        <end position="448"/>
    </location>
</feature>
<evidence type="ECO:0000259" key="7">
    <source>
        <dbReference type="Pfam" id="PF03813"/>
    </source>
</evidence>
<evidence type="ECO:0000256" key="2">
    <source>
        <dbReference type="ARBA" id="ARBA00006674"/>
    </source>
</evidence>
<evidence type="ECO:0000256" key="4">
    <source>
        <dbReference type="ARBA" id="ARBA00023242"/>
    </source>
</evidence>
<name>A0A9P8NC27_ASPFM</name>
<accession>A0A9P8NC27</accession>
<evidence type="ECO:0000259" key="10">
    <source>
        <dbReference type="Pfam" id="PF17405"/>
    </source>
</evidence>
<sequence length="1117" mass="125809">MSAHTAKRRKLSPRPENGSTQKFSSDGRDAELSKSIRSNRKVQDDRAGELAIASGLYKSSFFKLQLDELLSSSKPNYDKQVSRVQDTLHRVKEAIEQLHERPPMLPCEAERELRTTHGIVVPFPDPRPSRETKYSVSYVPPTNINVVGSFASKTGIKQTEKYTIDLAVTMPRSLFQEKDYVNYRFFHKRAYYIACLAAGLREAQDLGLDVKFATQEGDSLRPVLILEPSSATSALALARSQIRVITAIEDDLFPISRTLPTKNNVRHVSRENTGNSEPTPFYNSALRSEATVGSYHKHLHSTIRQCDAYQDACLLGRIWLRQRGFASSFHMGGFGGFEWALLMSLLLEGGGANGKPVLLKSYSCYQLFKATIQFLAGRDFTKPLLFSTVDEVSFPGDGPVVYDGKRGINILYKMTPWSYAFLRHEAGMTLKMLNESRDDNFEKVFIVKVNEPMLRFDRIIVLPSFDNRNILQAIRNQRAIYGVLLRALGDRVKLIHISSRSIEPWSVLASPSSKKLKERISVGLLMNPENVSRVVDHGPSAEQKEEAASFRSFWGEKAELRRFKDGSILESLVWSDHPSSKSIVFQILSYILRRHFNFVDEDIHYIGDEFEERLNSYGSGIISYTSPSFQLIADAFSSLEKSIQDMEGVPLTVRHLAPASPLLRYAALRVQHPSSISGERVDVVLQFESSARWPDDLVAIQMTKVAFLVKIGDCLESSGVATSCRVGLENETSRILNNAYLDIFHASGVVFRLRIHHDREQTLLERLLKQKGESAQAKQEVAYALAMYKRTFLQSPRLTQAIRTLCTRHPLLSPTVRLLKHWFLCHLFKGHVCDELMELFAVRVFTQSYPWDTPSSVMAGFLRTLHLLSRWDWQQEPLMVDLGGQLDQNAVEVIRTRFAAWRKIDPAMNNVALFVASDIDTDGISWTQYGMPSKVVAARMSSLAKAAVRLMREKGYALDVSDLFHTSLAPYDFVLSLRSKALTELLAPPPSSSSSSSSSRFKNLQQQIIPERADKLTVARTFVRELQACFSPNILFFHGDEQCDVIAGLWNPSTVKPKVWSLKMTYSTKPVALVKPEVKGSEDVSINQTAILNEIARLGAHLIEGIDVYNEDAENSA</sequence>
<evidence type="ECO:0000259" key="9">
    <source>
        <dbReference type="Pfam" id="PF17404"/>
    </source>
</evidence>
<dbReference type="Gene3D" id="3.30.70.3030">
    <property type="match status" value="1"/>
</dbReference>
<evidence type="ECO:0000256" key="6">
    <source>
        <dbReference type="SAM" id="MobiDB-lite"/>
    </source>
</evidence>
<evidence type="ECO:0000256" key="5">
    <source>
        <dbReference type="RuleBase" id="RU364032"/>
    </source>
</evidence>
<keyword evidence="5" id="KW-0698">rRNA processing</keyword>
<dbReference type="GO" id="GO:0003723">
    <property type="term" value="F:RNA binding"/>
    <property type="evidence" value="ECO:0007669"/>
    <property type="project" value="UniProtKB-KW"/>
</dbReference>
<evidence type="ECO:0000313" key="14">
    <source>
        <dbReference type="Proteomes" id="UP000813423"/>
    </source>
</evidence>
<evidence type="ECO:0000256" key="3">
    <source>
        <dbReference type="ARBA" id="ARBA00022884"/>
    </source>
</evidence>
<dbReference type="GO" id="GO:0032040">
    <property type="term" value="C:small-subunit processome"/>
    <property type="evidence" value="ECO:0007669"/>
    <property type="project" value="TreeGrafter"/>
</dbReference>
<dbReference type="AlphaFoldDB" id="A0A9P8NC27"/>
<dbReference type="Pfam" id="PF17405">
    <property type="entry name" value="Nrap_D4"/>
    <property type="match status" value="1"/>
</dbReference>
<evidence type="ECO:0000259" key="12">
    <source>
        <dbReference type="Pfam" id="PF17407"/>
    </source>
</evidence>
<protein>
    <recommendedName>
        <fullName evidence="5">U3 small nucleolar RNA-associated protein 22</fullName>
    </recommendedName>
</protein>
<dbReference type="InterPro" id="IPR035368">
    <property type="entry name" value="Nrap_D3"/>
</dbReference>
<feature type="compositionally biased region" description="Basic residues" evidence="6">
    <location>
        <begin position="1"/>
        <end position="12"/>
    </location>
</feature>
<keyword evidence="5" id="KW-0687">Ribonucleoprotein</keyword>
<keyword evidence="4 5" id="KW-0539">Nucleus</keyword>
<comment type="caution">
    <text evidence="13">The sequence shown here is derived from an EMBL/GenBank/DDBJ whole genome shotgun (WGS) entry which is preliminary data.</text>
</comment>
<evidence type="ECO:0000259" key="11">
    <source>
        <dbReference type="Pfam" id="PF17406"/>
    </source>
</evidence>
<dbReference type="InterPro" id="IPR005554">
    <property type="entry name" value="NOL6/Upt22"/>
</dbReference>
<feature type="domain" description="Nrap protein" evidence="7">
    <location>
        <begin position="164"/>
        <end position="304"/>
    </location>
</feature>
<reference evidence="13" key="1">
    <citation type="submission" date="2021-08" db="EMBL/GenBank/DDBJ databases">
        <title>Global Aspergillus fumigatus from environmental and clinical sources.</title>
        <authorList>
            <person name="Barber A."/>
            <person name="Sae-Ong T."/>
        </authorList>
    </citation>
    <scope>NUCLEOTIDE SEQUENCE</scope>
    <source>
        <strain evidence="13">NRZ-2016-071</strain>
    </source>
</reference>
<evidence type="ECO:0000259" key="8">
    <source>
        <dbReference type="Pfam" id="PF17403"/>
    </source>
</evidence>
<dbReference type="PANTHER" id="PTHR17972:SF0">
    <property type="entry name" value="NUCLEOLAR PROTEIN 6"/>
    <property type="match status" value="1"/>
</dbReference>
<evidence type="ECO:0000256" key="1">
    <source>
        <dbReference type="ARBA" id="ARBA00004604"/>
    </source>
</evidence>
<dbReference type="PANTHER" id="PTHR17972">
    <property type="entry name" value="NUCLEOLAR RNA-ASSOCIATED PROTEIN"/>
    <property type="match status" value="1"/>
</dbReference>
<proteinExistence type="inferred from homology"/>
<keyword evidence="5" id="KW-0690">Ribosome biogenesis</keyword>
<feature type="domain" description="Nrap protein" evidence="11">
    <location>
        <begin position="809"/>
        <end position="965"/>
    </location>
</feature>
<dbReference type="InterPro" id="IPR035369">
    <property type="entry name" value="Nrap_D4"/>
</dbReference>
<dbReference type="GO" id="GO:0032545">
    <property type="term" value="C:CURI complex"/>
    <property type="evidence" value="ECO:0007669"/>
    <property type="project" value="TreeGrafter"/>
</dbReference>
<organism evidence="13 14">
    <name type="scientific">Aspergillus fumigatus</name>
    <name type="common">Neosartorya fumigata</name>
    <dbReference type="NCBI Taxonomy" id="746128"/>
    <lineage>
        <taxon>Eukaryota</taxon>
        <taxon>Fungi</taxon>
        <taxon>Dikarya</taxon>
        <taxon>Ascomycota</taxon>
        <taxon>Pezizomycotina</taxon>
        <taxon>Eurotiomycetes</taxon>
        <taxon>Eurotiomycetidae</taxon>
        <taxon>Eurotiales</taxon>
        <taxon>Aspergillaceae</taxon>
        <taxon>Aspergillus</taxon>
        <taxon>Aspergillus subgen. Fumigati</taxon>
    </lineage>
</organism>
<comment type="similarity">
    <text evidence="2 5">Belongs to the NRAP family.</text>
</comment>
<dbReference type="Proteomes" id="UP000813423">
    <property type="component" value="Unassembled WGS sequence"/>
</dbReference>
<evidence type="ECO:0000313" key="13">
    <source>
        <dbReference type="EMBL" id="KAH1897392.1"/>
    </source>
</evidence>
<gene>
    <name evidence="13" type="ORF">KXV57_000707</name>
</gene>
<dbReference type="InterPro" id="IPR035367">
    <property type="entry name" value="Nrap_D2"/>
</dbReference>
<feature type="compositionally biased region" description="Basic and acidic residues" evidence="6">
    <location>
        <begin position="25"/>
        <end position="34"/>
    </location>
</feature>
<dbReference type="InterPro" id="IPR035371">
    <property type="entry name" value="Nrap_D6"/>
</dbReference>
<dbReference type="Pfam" id="PF17406">
    <property type="entry name" value="Nrap_D5"/>
    <property type="match status" value="1"/>
</dbReference>
<dbReference type="EMBL" id="JAIBSC010000107">
    <property type="protein sequence ID" value="KAH1897392.1"/>
    <property type="molecule type" value="Genomic_DNA"/>
</dbReference>
<comment type="subcellular location">
    <subcellularLocation>
        <location evidence="1 5">Nucleus</location>
        <location evidence="1 5">Nucleolus</location>
    </subcellularLocation>
</comment>
<dbReference type="Pfam" id="PF17407">
    <property type="entry name" value="Nrap_D6"/>
    <property type="match status" value="1"/>
</dbReference>
<dbReference type="InterPro" id="IPR035082">
    <property type="entry name" value="Nrap_D1"/>
</dbReference>
<dbReference type="Gene3D" id="1.10.1410.10">
    <property type="match status" value="1"/>
</dbReference>